<comment type="caution">
    <text evidence="14">The sequence shown here is derived from an EMBL/GenBank/DDBJ whole genome shotgun (WGS) entry which is preliminary data.</text>
</comment>
<name>A0AAW1RK62_9CHLO</name>
<feature type="domain" description="SF4 helicase" evidence="13">
    <location>
        <begin position="589"/>
        <end position="856"/>
    </location>
</feature>
<dbReference type="InterPro" id="IPR002659">
    <property type="entry name" value="Glyco_trans_31"/>
</dbReference>
<evidence type="ECO:0008006" key="16">
    <source>
        <dbReference type="Google" id="ProtNLM"/>
    </source>
</evidence>
<dbReference type="Pfam" id="PF01762">
    <property type="entry name" value="Galactosyl_T"/>
    <property type="match status" value="1"/>
</dbReference>
<protein>
    <recommendedName>
        <fullName evidence="16">SF4 helicase domain-containing protein</fullName>
    </recommendedName>
</protein>
<reference evidence="14 15" key="1">
    <citation type="journal article" date="2024" name="Nat. Commun.">
        <title>Phylogenomics reveals the evolutionary origins of lichenization in chlorophyte algae.</title>
        <authorList>
            <person name="Puginier C."/>
            <person name="Libourel C."/>
            <person name="Otte J."/>
            <person name="Skaloud P."/>
            <person name="Haon M."/>
            <person name="Grisel S."/>
            <person name="Petersen M."/>
            <person name="Berrin J.G."/>
            <person name="Delaux P.M."/>
            <person name="Dal Grande F."/>
            <person name="Keller J."/>
        </authorList>
    </citation>
    <scope>NUCLEOTIDE SEQUENCE [LARGE SCALE GENOMIC DNA]</scope>
    <source>
        <strain evidence="14 15">SAG 245.80</strain>
    </source>
</reference>
<dbReference type="InterPro" id="IPR006171">
    <property type="entry name" value="TOPRIM_dom"/>
</dbReference>
<dbReference type="InterPro" id="IPR027032">
    <property type="entry name" value="Twinkle-like"/>
</dbReference>
<dbReference type="GO" id="GO:0000139">
    <property type="term" value="C:Golgi membrane"/>
    <property type="evidence" value="ECO:0007669"/>
    <property type="project" value="UniProtKB-SubCell"/>
</dbReference>
<keyword evidence="8" id="KW-1133">Transmembrane helix</keyword>
<sequence>MTGFETKYRHRRQQARQTWFPSDAPEMARLQEETGMVLRFAIGDPPAELEQDILQEEEASGPFLRIPGKVRDTYKTLTFKTVAFWEVVAQHFSVQYVIKVDDDSYVRLDRLAIAIGQWQAIGAEYIGCFKVRDNSENRLRLRTHRWYDPHHELFEGDASFYAEGPFYVLPGPTIDGIVRSGLTVRMGGPNEDIMTGWLMKAFNVSHYDDRRLCYKRFCDPALIAFQWDHSASVHTTARSTSVGGDAALSVSPAGRGEAAGASGTDQRRDKVLPSQAGFKGHLGQPGSFAAGGLAGVPRMDDGAAAPGPGPEPSGRQRPAGDRGGGSARGKARGKQQAPPAKPRPRLVRLSDEMMAFFTNRGISPAVVERNGIQQEKRWSHKRERYVDMIAFPYYRNGELVNVKYRSLDKEFSQVPKAEKVLFGLDDCAGASEIIIVEGEMDKLALEEAGFRHVVSVPDGAPPSVREGALPPPEEETKFAYLWNCRAVLDQAARIILATDGDAPGQALAEELARRLGRDRCWRVRWPTADEADEQQSQAGTARKDANEVIMKDGREELHRLVAAAEPYPIRGLFKISDFFEDIWASYAEQDSQEQGVSTGWKGLDPFYRVVPGELSIVTGVPNSGKSEWIDALLCNLAEQCGWSFAMCSMEKKARDHARQLLEKHVRKPFFAAQYAGNFQRMEPEAVQAGLSWLDQRFHLIRYEDDELPSVDFVLDIARAAVLRYGIRGLVIDPYNELDHQRPPQMTETEYVSQMLTKIKRFAQHYDVHVWFVAHPRQLRDWKGDPPNLYDISGSAHFINKADNGIVIHRNRDPARGSLSQVQVLVRKVRNKAAGTIGECLLEYRRATGRYEDAGQS</sequence>
<dbReference type="EMBL" id="JALJOU010000034">
    <property type="protein sequence ID" value="KAK9834059.1"/>
    <property type="molecule type" value="Genomic_DNA"/>
</dbReference>
<feature type="region of interest" description="Disordered" evidence="11">
    <location>
        <begin position="237"/>
        <end position="346"/>
    </location>
</feature>
<evidence type="ECO:0000256" key="6">
    <source>
        <dbReference type="ARBA" id="ARBA00022692"/>
    </source>
</evidence>
<dbReference type="PROSITE" id="PS51199">
    <property type="entry name" value="SF4_HELICASE"/>
    <property type="match status" value="1"/>
</dbReference>
<keyword evidence="5" id="KW-0808">Transferase</keyword>
<dbReference type="SUPFAM" id="SSF56731">
    <property type="entry name" value="DNA primase core"/>
    <property type="match status" value="1"/>
</dbReference>
<dbReference type="GO" id="GO:0003697">
    <property type="term" value="F:single-stranded DNA binding"/>
    <property type="evidence" value="ECO:0007669"/>
    <property type="project" value="InterPro"/>
</dbReference>
<comment type="pathway">
    <text evidence="2">Protein modification; protein glycosylation.</text>
</comment>
<dbReference type="Pfam" id="PF03796">
    <property type="entry name" value="DnaB_C"/>
    <property type="match status" value="1"/>
</dbReference>
<dbReference type="PANTHER" id="PTHR12873:SF0">
    <property type="entry name" value="TWINKLE MTDNA HELICASE"/>
    <property type="match status" value="1"/>
</dbReference>
<dbReference type="PROSITE" id="PS50880">
    <property type="entry name" value="TOPRIM"/>
    <property type="match status" value="1"/>
</dbReference>
<dbReference type="GO" id="GO:0005524">
    <property type="term" value="F:ATP binding"/>
    <property type="evidence" value="ECO:0007669"/>
    <property type="project" value="InterPro"/>
</dbReference>
<proteinExistence type="inferred from homology"/>
<dbReference type="Gene3D" id="3.90.550.50">
    <property type="match status" value="1"/>
</dbReference>
<dbReference type="Gene3D" id="3.40.50.300">
    <property type="entry name" value="P-loop containing nucleotide triphosphate hydrolases"/>
    <property type="match status" value="1"/>
</dbReference>
<evidence type="ECO:0000256" key="8">
    <source>
        <dbReference type="ARBA" id="ARBA00022989"/>
    </source>
</evidence>
<evidence type="ECO:0000256" key="10">
    <source>
        <dbReference type="ARBA" id="ARBA00023136"/>
    </source>
</evidence>
<evidence type="ECO:0000256" key="3">
    <source>
        <dbReference type="ARBA" id="ARBA00008661"/>
    </source>
</evidence>
<evidence type="ECO:0000256" key="4">
    <source>
        <dbReference type="ARBA" id="ARBA00022676"/>
    </source>
</evidence>
<evidence type="ECO:0000256" key="7">
    <source>
        <dbReference type="ARBA" id="ARBA00022968"/>
    </source>
</evidence>
<dbReference type="InterPro" id="IPR027417">
    <property type="entry name" value="P-loop_NTPase"/>
</dbReference>
<feature type="domain" description="Toprim" evidence="12">
    <location>
        <begin position="431"/>
        <end position="530"/>
    </location>
</feature>
<evidence type="ECO:0000259" key="13">
    <source>
        <dbReference type="PROSITE" id="PS51199"/>
    </source>
</evidence>
<dbReference type="AlphaFoldDB" id="A0AAW1RK62"/>
<dbReference type="SUPFAM" id="SSF52540">
    <property type="entry name" value="P-loop containing nucleoside triphosphate hydrolases"/>
    <property type="match status" value="1"/>
</dbReference>
<dbReference type="GO" id="GO:0043139">
    <property type="term" value="F:5'-3' DNA helicase activity"/>
    <property type="evidence" value="ECO:0007669"/>
    <property type="project" value="InterPro"/>
</dbReference>
<evidence type="ECO:0000256" key="1">
    <source>
        <dbReference type="ARBA" id="ARBA00004323"/>
    </source>
</evidence>
<dbReference type="InterPro" id="IPR034154">
    <property type="entry name" value="TOPRIM_DnaG/twinkle"/>
</dbReference>
<dbReference type="GO" id="GO:0006260">
    <property type="term" value="P:DNA replication"/>
    <property type="evidence" value="ECO:0007669"/>
    <property type="project" value="InterPro"/>
</dbReference>
<keyword evidence="7" id="KW-0735">Signal-anchor</keyword>
<evidence type="ECO:0000256" key="5">
    <source>
        <dbReference type="ARBA" id="ARBA00022679"/>
    </source>
</evidence>
<keyword evidence="9" id="KW-0333">Golgi apparatus</keyword>
<gene>
    <name evidence="14" type="ORF">WJX81_006707</name>
</gene>
<dbReference type="Gene3D" id="3.40.1360.10">
    <property type="match status" value="1"/>
</dbReference>
<dbReference type="CDD" id="cd01029">
    <property type="entry name" value="TOPRIM_primases"/>
    <property type="match status" value="1"/>
</dbReference>
<dbReference type="GO" id="GO:0016758">
    <property type="term" value="F:hexosyltransferase activity"/>
    <property type="evidence" value="ECO:0007669"/>
    <property type="project" value="InterPro"/>
</dbReference>
<evidence type="ECO:0000256" key="11">
    <source>
        <dbReference type="SAM" id="MobiDB-lite"/>
    </source>
</evidence>
<evidence type="ECO:0000313" key="14">
    <source>
        <dbReference type="EMBL" id="KAK9834059.1"/>
    </source>
</evidence>
<evidence type="ECO:0000259" key="12">
    <source>
        <dbReference type="PROSITE" id="PS50880"/>
    </source>
</evidence>
<dbReference type="SMART" id="SM00493">
    <property type="entry name" value="TOPRIM"/>
    <property type="match status" value="1"/>
</dbReference>
<evidence type="ECO:0000313" key="15">
    <source>
        <dbReference type="Proteomes" id="UP001445335"/>
    </source>
</evidence>
<evidence type="ECO:0000256" key="2">
    <source>
        <dbReference type="ARBA" id="ARBA00004922"/>
    </source>
</evidence>
<accession>A0AAW1RK62</accession>
<keyword evidence="15" id="KW-1185">Reference proteome</keyword>
<dbReference type="Pfam" id="PF13662">
    <property type="entry name" value="Toprim_4"/>
    <property type="match status" value="1"/>
</dbReference>
<dbReference type="PANTHER" id="PTHR12873">
    <property type="entry name" value="T7-LIKE MITOCHONDRIAL DNA HELICASE"/>
    <property type="match status" value="1"/>
</dbReference>
<dbReference type="Proteomes" id="UP001445335">
    <property type="component" value="Unassembled WGS sequence"/>
</dbReference>
<organism evidence="14 15">
    <name type="scientific">Elliptochloris bilobata</name>
    <dbReference type="NCBI Taxonomy" id="381761"/>
    <lineage>
        <taxon>Eukaryota</taxon>
        <taxon>Viridiplantae</taxon>
        <taxon>Chlorophyta</taxon>
        <taxon>core chlorophytes</taxon>
        <taxon>Trebouxiophyceae</taxon>
        <taxon>Trebouxiophyceae incertae sedis</taxon>
        <taxon>Elliptochloris clade</taxon>
        <taxon>Elliptochloris</taxon>
    </lineage>
</organism>
<comment type="similarity">
    <text evidence="3">Belongs to the glycosyltransferase 31 family.</text>
</comment>
<keyword evidence="4" id="KW-0328">Glycosyltransferase</keyword>
<keyword evidence="10" id="KW-0472">Membrane</keyword>
<evidence type="ECO:0000256" key="9">
    <source>
        <dbReference type="ARBA" id="ARBA00023034"/>
    </source>
</evidence>
<dbReference type="InterPro" id="IPR007694">
    <property type="entry name" value="DNA_helicase_DnaB-like_C"/>
</dbReference>
<keyword evidence="6" id="KW-0812">Transmembrane</keyword>
<comment type="subcellular location">
    <subcellularLocation>
        <location evidence="1">Golgi apparatus membrane</location>
        <topology evidence="1">Single-pass type II membrane protein</topology>
    </subcellularLocation>
</comment>